<comment type="similarity">
    <text evidence="1">Belongs to the peptidase S28 family.</text>
</comment>
<dbReference type="InterPro" id="IPR008758">
    <property type="entry name" value="Peptidase_S28"/>
</dbReference>
<dbReference type="PANTHER" id="PTHR11010:SF23">
    <property type="entry name" value="SERINE PEPTIDASE"/>
    <property type="match status" value="1"/>
</dbReference>
<name>A0A9W8MLF2_9AGAR</name>
<organism evidence="7 8">
    <name type="scientific">Candolleomyces eurysporus</name>
    <dbReference type="NCBI Taxonomy" id="2828524"/>
    <lineage>
        <taxon>Eukaryota</taxon>
        <taxon>Fungi</taxon>
        <taxon>Dikarya</taxon>
        <taxon>Basidiomycota</taxon>
        <taxon>Agaricomycotina</taxon>
        <taxon>Agaricomycetes</taxon>
        <taxon>Agaricomycetidae</taxon>
        <taxon>Agaricales</taxon>
        <taxon>Agaricineae</taxon>
        <taxon>Psathyrellaceae</taxon>
        <taxon>Candolleomyces</taxon>
    </lineage>
</organism>
<accession>A0A9W8MLF2</accession>
<dbReference type="Proteomes" id="UP001140091">
    <property type="component" value="Unassembled WGS sequence"/>
</dbReference>
<keyword evidence="8" id="KW-1185">Reference proteome</keyword>
<sequence length="577" mass="63795">MRPFRKFCLNNAIAVLLGASQLVSGADVNWEPYLEGYKNSLHNFGIFDGRRTTKPAPELRKSRPVADVNGNTIPDYDVLYEFDQLIDHNNASRGTFRMRYYHTWEYYREGGPIILNDLSTHHVPWAGGERSLTNVTTPGAIAQATNGAVVVVEHRFYGKSKPFPDLSADSLRFHTISQALQDFVYFARNVRLAMPGGDGEGIRPHRSPWIFIGGSYSGALAAFIMEQHPGVFWAAYASSAAVQPKIDFWQYWSPIEQHMPANCTADVKAVVSLIDGVLDSGNQTRMTEIKTQFGLGSLNTIDFVNTINIPFRTWQTLQPASARNSLIYPFCDALETQGGQVAGAEGWGAQIALPKYADLFRSVITSLCGNTTTEALQACNSFVTIGFNASRYVSTDVDSDLRPWMWTLCNEAGWFQPGPPNGGGIVSKYFDVQAWATFCSEAFPGTFTNSLTEFQARVDTTLQQYKGWNTMADRVFVVNGRRDPWLEVTLSATEANASSTDLRPIYLTNGFHGSDMSHANAVVEPSIGEVWNQALTTFPRWVSEFERQGSSASKARSKPFRLAVVVAGATLSMLAVL</sequence>
<evidence type="ECO:0000256" key="6">
    <source>
        <dbReference type="SAM" id="SignalP"/>
    </source>
</evidence>
<comment type="caution">
    <text evidence="7">The sequence shown here is derived from an EMBL/GenBank/DDBJ whole genome shotgun (WGS) entry which is preliminary data.</text>
</comment>
<keyword evidence="4" id="KW-0378">Hydrolase</keyword>
<feature type="signal peptide" evidence="6">
    <location>
        <begin position="1"/>
        <end position="25"/>
    </location>
</feature>
<protein>
    <recommendedName>
        <fullName evidence="9">Peptidase S28</fullName>
    </recommendedName>
</protein>
<dbReference type="GO" id="GO:0008239">
    <property type="term" value="F:dipeptidyl-peptidase activity"/>
    <property type="evidence" value="ECO:0007669"/>
    <property type="project" value="TreeGrafter"/>
</dbReference>
<evidence type="ECO:0000256" key="4">
    <source>
        <dbReference type="ARBA" id="ARBA00022801"/>
    </source>
</evidence>
<evidence type="ECO:0000256" key="5">
    <source>
        <dbReference type="ARBA" id="ARBA00023180"/>
    </source>
</evidence>
<dbReference type="Gene3D" id="3.40.50.1820">
    <property type="entry name" value="alpha/beta hydrolase"/>
    <property type="match status" value="2"/>
</dbReference>
<keyword evidence="3 6" id="KW-0732">Signal</keyword>
<dbReference type="GO" id="GO:0070008">
    <property type="term" value="F:serine-type exopeptidase activity"/>
    <property type="evidence" value="ECO:0007669"/>
    <property type="project" value="InterPro"/>
</dbReference>
<dbReference type="OrthoDB" id="1735038at2759"/>
<evidence type="ECO:0008006" key="9">
    <source>
        <dbReference type="Google" id="ProtNLM"/>
    </source>
</evidence>
<evidence type="ECO:0000256" key="3">
    <source>
        <dbReference type="ARBA" id="ARBA00022729"/>
    </source>
</evidence>
<dbReference type="Pfam" id="PF05577">
    <property type="entry name" value="Peptidase_S28"/>
    <property type="match status" value="1"/>
</dbReference>
<dbReference type="InterPro" id="IPR029058">
    <property type="entry name" value="AB_hydrolase_fold"/>
</dbReference>
<dbReference type="SUPFAM" id="SSF53474">
    <property type="entry name" value="alpha/beta-Hydrolases"/>
    <property type="match status" value="1"/>
</dbReference>
<reference evidence="7" key="1">
    <citation type="submission" date="2022-06" db="EMBL/GenBank/DDBJ databases">
        <title>Genome Sequence of Candolleomyces eurysporus.</title>
        <authorList>
            <person name="Buettner E."/>
        </authorList>
    </citation>
    <scope>NUCLEOTIDE SEQUENCE</scope>
    <source>
        <strain evidence="7">VTCC 930004</strain>
    </source>
</reference>
<dbReference type="EMBL" id="JANBPK010000748">
    <property type="protein sequence ID" value="KAJ2933293.1"/>
    <property type="molecule type" value="Genomic_DNA"/>
</dbReference>
<dbReference type="PANTHER" id="PTHR11010">
    <property type="entry name" value="PROTEASE S28 PRO-X CARBOXYPEPTIDASE-RELATED"/>
    <property type="match status" value="1"/>
</dbReference>
<evidence type="ECO:0000256" key="1">
    <source>
        <dbReference type="ARBA" id="ARBA00011079"/>
    </source>
</evidence>
<feature type="chain" id="PRO_5040854161" description="Peptidase S28" evidence="6">
    <location>
        <begin position="26"/>
        <end position="577"/>
    </location>
</feature>
<dbReference type="GO" id="GO:0006508">
    <property type="term" value="P:proteolysis"/>
    <property type="evidence" value="ECO:0007669"/>
    <property type="project" value="UniProtKB-KW"/>
</dbReference>
<proteinExistence type="inferred from homology"/>
<keyword evidence="2" id="KW-0645">Protease</keyword>
<evidence type="ECO:0000313" key="7">
    <source>
        <dbReference type="EMBL" id="KAJ2933293.1"/>
    </source>
</evidence>
<gene>
    <name evidence="7" type="ORF">H1R20_g3850</name>
</gene>
<dbReference type="AlphaFoldDB" id="A0A9W8MLF2"/>
<evidence type="ECO:0000313" key="8">
    <source>
        <dbReference type="Proteomes" id="UP001140091"/>
    </source>
</evidence>
<evidence type="ECO:0000256" key="2">
    <source>
        <dbReference type="ARBA" id="ARBA00022670"/>
    </source>
</evidence>
<feature type="non-terminal residue" evidence="7">
    <location>
        <position position="1"/>
    </location>
</feature>
<keyword evidence="5" id="KW-0325">Glycoprotein</keyword>